<evidence type="ECO:0000256" key="3">
    <source>
        <dbReference type="ARBA" id="ARBA00022722"/>
    </source>
</evidence>
<evidence type="ECO:0000256" key="4">
    <source>
        <dbReference type="ARBA" id="ARBA00022723"/>
    </source>
</evidence>
<dbReference type="EMBL" id="MCGR01000126">
    <property type="protein sequence ID" value="ORY44276.1"/>
    <property type="molecule type" value="Genomic_DNA"/>
</dbReference>
<dbReference type="GO" id="GO:0005634">
    <property type="term" value="C:nucleus"/>
    <property type="evidence" value="ECO:0007669"/>
    <property type="project" value="TreeGrafter"/>
</dbReference>
<dbReference type="SUPFAM" id="SSF54060">
    <property type="entry name" value="His-Me finger endonucleases"/>
    <property type="match status" value="1"/>
</dbReference>
<dbReference type="EC" id="3.1.30.-" evidence="10"/>
<dbReference type="PANTHER" id="PTHR13966">
    <property type="entry name" value="ENDONUCLEASE RELATED"/>
    <property type="match status" value="1"/>
</dbReference>
<evidence type="ECO:0000256" key="6">
    <source>
        <dbReference type="ARBA" id="ARBA00022801"/>
    </source>
</evidence>
<evidence type="ECO:0000259" key="13">
    <source>
        <dbReference type="SMART" id="SM00477"/>
    </source>
</evidence>
<protein>
    <recommendedName>
        <fullName evidence="10">Endonuclease</fullName>
        <ecNumber evidence="10">3.1.30.-</ecNumber>
    </recommendedName>
</protein>
<dbReference type="PANTHER" id="PTHR13966:SF5">
    <property type="entry name" value="ENDONUCLEASE G, MITOCHONDRIAL"/>
    <property type="match status" value="1"/>
</dbReference>
<evidence type="ECO:0000256" key="11">
    <source>
        <dbReference type="SAM" id="MobiDB-lite"/>
    </source>
</evidence>
<evidence type="ECO:0000313" key="15">
    <source>
        <dbReference type="EMBL" id="ORY44276.1"/>
    </source>
</evidence>
<dbReference type="Proteomes" id="UP000193467">
    <property type="component" value="Unassembled WGS sequence"/>
</dbReference>
<dbReference type="GO" id="GO:0000014">
    <property type="term" value="F:single-stranded DNA endodeoxyribonuclease activity"/>
    <property type="evidence" value="ECO:0007669"/>
    <property type="project" value="TreeGrafter"/>
</dbReference>
<name>A0A1Y2CBG1_9BASI</name>
<feature type="signal peptide" evidence="12">
    <location>
        <begin position="1"/>
        <end position="19"/>
    </location>
</feature>
<sequence length="358" mass="38882">MSSSVVHLALAAAAGLTLGAGATFALRPAPADGQQQQQRRKEEAFPVPSAREIKGLPTPSPSAGGQGFHGSLSGRELVGRVMDPVSIGPISDHLRRLAYTTAYDRRLRIPAWTAEHLTKEGLKGSGTRSESVFREDGDVPERFRAHLLDYFKSGYDRGHMVPAADAKQSQQAMSETFLLSNIAPQVGDGFNRHYWAYLEQFCRTLTTQFDDVYVFTVPLFLPKQERDGKWRVSYEMIAPQNSAPTIAVPTHFAKVLLTSRASTGFGSSPDKKEYSMGAFVLPNEVIPDEAPLTSFIVPVDAVENSAGLTLFPEQLKAISKPLCQTTKCQVVVRRFDDANKKLGNGGGGKGGRGRSNSA</sequence>
<comment type="caution">
    <text evidence="15">The sequence shown here is derived from an EMBL/GenBank/DDBJ whole genome shotgun (WGS) entry which is preliminary data.</text>
</comment>
<evidence type="ECO:0000256" key="1">
    <source>
        <dbReference type="ARBA" id="ARBA00001946"/>
    </source>
</evidence>
<dbReference type="SMART" id="SM00892">
    <property type="entry name" value="Endonuclease_NS"/>
    <property type="match status" value="1"/>
</dbReference>
<dbReference type="InterPro" id="IPR044929">
    <property type="entry name" value="DNA/RNA_non-sp_Endonuclease_sf"/>
</dbReference>
<feature type="binding site" evidence="9">
    <location>
        <position position="191"/>
    </location>
    <ligand>
        <name>Mg(2+)</name>
        <dbReference type="ChEBI" id="CHEBI:18420"/>
        <note>catalytic</note>
    </ligand>
</feature>
<evidence type="ECO:0000256" key="7">
    <source>
        <dbReference type="ARBA" id="ARBA00022842"/>
    </source>
</evidence>
<comment type="similarity">
    <text evidence="2 10">Belongs to the DNA/RNA non-specific endonuclease family.</text>
</comment>
<dbReference type="GO" id="GO:0003676">
    <property type="term" value="F:nucleic acid binding"/>
    <property type="evidence" value="ECO:0007669"/>
    <property type="project" value="InterPro"/>
</dbReference>
<evidence type="ECO:0000256" key="5">
    <source>
        <dbReference type="ARBA" id="ARBA00022759"/>
    </source>
</evidence>
<dbReference type="InterPro" id="IPR018524">
    <property type="entry name" value="DNA/RNA_endonuclease_AS"/>
</dbReference>
<organism evidence="15 16">
    <name type="scientific">Leucosporidium creatinivorum</name>
    <dbReference type="NCBI Taxonomy" id="106004"/>
    <lineage>
        <taxon>Eukaryota</taxon>
        <taxon>Fungi</taxon>
        <taxon>Dikarya</taxon>
        <taxon>Basidiomycota</taxon>
        <taxon>Pucciniomycotina</taxon>
        <taxon>Microbotryomycetes</taxon>
        <taxon>Leucosporidiales</taxon>
        <taxon>Leucosporidium</taxon>
    </lineage>
</organism>
<feature type="domain" description="ENPP1-3/EXOG-like endonuclease/phosphodiesterase" evidence="13">
    <location>
        <begin position="96"/>
        <end position="317"/>
    </location>
</feature>
<comment type="cofactor">
    <cofactor evidence="1 10">
        <name>Mg(2+)</name>
        <dbReference type="ChEBI" id="CHEBI:18420"/>
    </cofactor>
</comment>
<dbReference type="InterPro" id="IPR020821">
    <property type="entry name" value="ENPP1-3/EXOG-like_nuc-like"/>
</dbReference>
<feature type="region of interest" description="Disordered" evidence="11">
    <location>
        <begin position="29"/>
        <end position="71"/>
    </location>
</feature>
<dbReference type="GO" id="GO:0005743">
    <property type="term" value="C:mitochondrial inner membrane"/>
    <property type="evidence" value="ECO:0007669"/>
    <property type="project" value="TreeGrafter"/>
</dbReference>
<dbReference type="FunCoup" id="A0A1Y2CBG1">
    <property type="interactions" value="120"/>
</dbReference>
<evidence type="ECO:0000256" key="12">
    <source>
        <dbReference type="SAM" id="SignalP"/>
    </source>
</evidence>
<keyword evidence="4 9" id="KW-0479">Metal-binding</keyword>
<dbReference type="CDD" id="cd00091">
    <property type="entry name" value="NUC"/>
    <property type="match status" value="1"/>
</dbReference>
<dbReference type="OrthoDB" id="5418055at2759"/>
<dbReference type="InParanoid" id="A0A1Y2CBG1"/>
<feature type="active site" description="Proton acceptor" evidence="8">
    <location>
        <position position="159"/>
    </location>
</feature>
<dbReference type="PROSITE" id="PS01070">
    <property type="entry name" value="NUCLEASE_NON_SPEC"/>
    <property type="match status" value="1"/>
</dbReference>
<proteinExistence type="inferred from homology"/>
<dbReference type="Gene3D" id="3.40.570.10">
    <property type="entry name" value="Extracellular Endonuclease, subunit A"/>
    <property type="match status" value="1"/>
</dbReference>
<evidence type="ECO:0000256" key="8">
    <source>
        <dbReference type="PIRSR" id="PIRSR640255-1"/>
    </source>
</evidence>
<dbReference type="FunFam" id="3.40.570.10:FF:000008">
    <property type="entry name" value="Probable NUC1-dna/rna non-specific nuclease, mitochondrial"/>
    <property type="match status" value="1"/>
</dbReference>
<keyword evidence="12" id="KW-0732">Signal</keyword>
<evidence type="ECO:0000256" key="9">
    <source>
        <dbReference type="PIRSR" id="PIRSR640255-2"/>
    </source>
</evidence>
<keyword evidence="3 10" id="KW-0540">Nuclease</keyword>
<dbReference type="GO" id="GO:0006309">
    <property type="term" value="P:apoptotic DNA fragmentation"/>
    <property type="evidence" value="ECO:0007669"/>
    <property type="project" value="TreeGrafter"/>
</dbReference>
<dbReference type="GO" id="GO:0004521">
    <property type="term" value="F:RNA endonuclease activity"/>
    <property type="evidence" value="ECO:0007669"/>
    <property type="project" value="TreeGrafter"/>
</dbReference>
<keyword evidence="16" id="KW-1185">Reference proteome</keyword>
<dbReference type="GO" id="GO:0046872">
    <property type="term" value="F:metal ion binding"/>
    <property type="evidence" value="ECO:0007669"/>
    <property type="project" value="UniProtKB-KW"/>
</dbReference>
<evidence type="ECO:0000256" key="2">
    <source>
        <dbReference type="ARBA" id="ARBA00010052"/>
    </source>
</evidence>
<dbReference type="Pfam" id="PF01223">
    <property type="entry name" value="Endonuclease_NS"/>
    <property type="match status" value="1"/>
</dbReference>
<dbReference type="InterPro" id="IPR040255">
    <property type="entry name" value="Non-specific_endonuclease"/>
</dbReference>
<dbReference type="AlphaFoldDB" id="A0A1Y2CBG1"/>
<keyword evidence="5 10" id="KW-0255">Endonuclease</keyword>
<keyword evidence="7" id="KW-0460">Magnesium</keyword>
<keyword evidence="6 10" id="KW-0378">Hydrolase</keyword>
<gene>
    <name evidence="15" type="ORF">BCR35DRAFT_311158</name>
</gene>
<feature type="chain" id="PRO_5012237495" description="Endonuclease" evidence="12">
    <location>
        <begin position="20"/>
        <end position="358"/>
    </location>
</feature>
<dbReference type="InterPro" id="IPR001604">
    <property type="entry name" value="Endo_G_ENPP1-like_dom"/>
</dbReference>
<evidence type="ECO:0000256" key="10">
    <source>
        <dbReference type="RuleBase" id="RU366055"/>
    </source>
</evidence>
<dbReference type="STRING" id="106004.A0A1Y2CBG1"/>
<accession>A0A1Y2CBG1</accession>
<evidence type="ECO:0000259" key="14">
    <source>
        <dbReference type="SMART" id="SM00892"/>
    </source>
</evidence>
<evidence type="ECO:0000313" key="16">
    <source>
        <dbReference type="Proteomes" id="UP000193467"/>
    </source>
</evidence>
<reference evidence="15 16" key="1">
    <citation type="submission" date="2016-07" db="EMBL/GenBank/DDBJ databases">
        <title>Pervasive Adenine N6-methylation of Active Genes in Fungi.</title>
        <authorList>
            <consortium name="DOE Joint Genome Institute"/>
            <person name="Mondo S.J."/>
            <person name="Dannebaum R.O."/>
            <person name="Kuo R.C."/>
            <person name="Labutti K."/>
            <person name="Haridas S."/>
            <person name="Kuo A."/>
            <person name="Salamov A."/>
            <person name="Ahrendt S.R."/>
            <person name="Lipzen A."/>
            <person name="Sullivan W."/>
            <person name="Andreopoulos W.B."/>
            <person name="Clum A."/>
            <person name="Lindquist E."/>
            <person name="Daum C."/>
            <person name="Ramamoorthy G.K."/>
            <person name="Gryganskyi A."/>
            <person name="Culley D."/>
            <person name="Magnuson J.K."/>
            <person name="James T.Y."/>
            <person name="O'Malley M.A."/>
            <person name="Stajich J.E."/>
            <person name="Spatafora J.W."/>
            <person name="Visel A."/>
            <person name="Grigoriev I.V."/>
        </authorList>
    </citation>
    <scope>NUCLEOTIDE SEQUENCE [LARGE SCALE GENOMIC DNA]</scope>
    <source>
        <strain evidence="15 16">62-1032</strain>
    </source>
</reference>
<dbReference type="SMART" id="SM00477">
    <property type="entry name" value="NUC"/>
    <property type="match status" value="1"/>
</dbReference>
<feature type="domain" description="DNA/RNA non-specific endonuclease/pyrophosphatase/phosphodiesterase" evidence="14">
    <location>
        <begin position="95"/>
        <end position="317"/>
    </location>
</feature>
<dbReference type="InterPro" id="IPR044925">
    <property type="entry name" value="His-Me_finger_sf"/>
</dbReference>